<dbReference type="AlphaFoldDB" id="A0A168KMF7"/>
<name>A0A168KMF7_ABSGL</name>
<accession>A0A168KMF7</accession>
<dbReference type="OMA" id="YSIEIFC"/>
<reference evidence="2" key="1">
    <citation type="submission" date="2016-04" db="EMBL/GenBank/DDBJ databases">
        <authorList>
            <person name="Evans L.H."/>
            <person name="Alamgir A."/>
            <person name="Owens N."/>
            <person name="Weber N.D."/>
            <person name="Virtaneva K."/>
            <person name="Barbian K."/>
            <person name="Babar A."/>
            <person name="Rosenke K."/>
        </authorList>
    </citation>
    <scope>NUCLEOTIDE SEQUENCE [LARGE SCALE GENOMIC DNA]</scope>
    <source>
        <strain evidence="2">CBS 101.48</strain>
    </source>
</reference>
<dbReference type="Pfam" id="PF01419">
    <property type="entry name" value="Jacalin"/>
    <property type="match status" value="1"/>
</dbReference>
<organism evidence="2">
    <name type="scientific">Absidia glauca</name>
    <name type="common">Pin mould</name>
    <dbReference type="NCBI Taxonomy" id="4829"/>
    <lineage>
        <taxon>Eukaryota</taxon>
        <taxon>Fungi</taxon>
        <taxon>Fungi incertae sedis</taxon>
        <taxon>Mucoromycota</taxon>
        <taxon>Mucoromycotina</taxon>
        <taxon>Mucoromycetes</taxon>
        <taxon>Mucorales</taxon>
        <taxon>Cunninghamellaceae</taxon>
        <taxon>Absidia</taxon>
    </lineage>
</organism>
<gene>
    <name evidence="2" type="primary">ABSGL_00275.1 scaffold 400</name>
</gene>
<dbReference type="PANTHER" id="PTHR21054:SF2">
    <property type="entry name" value="MIP04191P"/>
    <property type="match status" value="1"/>
</dbReference>
<sequence length="649" mass="71807">MAPPLPTNRPSLSILNTKDGETVHQRFLLVYGITSSSSDSNIVASCHDFPDTHWPCAETYFKVLVHLVPGPNTITLTASATGATLSFHTYYLPLLQNPPLHLVIFVAKDSPLVFDTPPSKSHENDLNVAKEKLRLAGYLWQSFCAEQMYRHGQGRRTFRLEEAWLPDTVTRSSPKQRQTAVVRVIRSQHDVRTIRDARRAQQNPDRQDTIPSLFDLFMQDLESHFEQQPCLVAGLILDSHWDPQQKLVLGHAALGGGAGEARLGLFGSHALHAFPRSIEDLVPAMMDNTPTDTRYVANDANESGSWWKALNIGMGAMLHEIGHMFTLSHTPTGLMARGFNHWNRTFMIQEPGRQGVITQNDEAGSKWHRVDIVRLRYHPAFRLSLDPIIPSCSGGGASFMPLGPAQLQVTSPSGITMIELWLNGRYATHYEYMEQGPVLPTQLAFSIEEDFVRKCRFAGVRYDPHKDSLRLEVTSPTQQTEILENVHQFLVDSVVRLPGLTKLVFKGKGLGNQGSGGGGDAIKYLSYAVVVAATAVDKKLLRAVRVYSGSFMDGIEFIYADGTTDIVGKRGGHANEVWQMIPGEVLTGISVRCGAWVDGLCLLTNIRQSPWYGGHGGGLVTALAPKNHQLIGLYASSGDWMDQIGIYYT</sequence>
<dbReference type="InterPro" id="IPR053002">
    <property type="entry name" value="Metalloproteinase_M10B"/>
</dbReference>
<dbReference type="Gene3D" id="2.100.10.30">
    <property type="entry name" value="Jacalin-like lectin domain"/>
    <property type="match status" value="1"/>
</dbReference>
<dbReference type="PANTHER" id="PTHR21054">
    <property type="entry name" value="ZINC METALLOPROTEINASE-RELATED"/>
    <property type="match status" value="1"/>
</dbReference>
<protein>
    <recommendedName>
        <fullName evidence="1">Jacalin-type lectin domain-containing protein</fullName>
    </recommendedName>
</protein>
<dbReference type="SMART" id="SM00915">
    <property type="entry name" value="Jacalin"/>
    <property type="match status" value="1"/>
</dbReference>
<dbReference type="GO" id="GO:0005737">
    <property type="term" value="C:cytoplasm"/>
    <property type="evidence" value="ECO:0007669"/>
    <property type="project" value="TreeGrafter"/>
</dbReference>
<dbReference type="OrthoDB" id="74460at2759"/>
<keyword evidence="3" id="KW-1185">Reference proteome</keyword>
<dbReference type="SUPFAM" id="SSF51101">
    <property type="entry name" value="Mannose-binding lectins"/>
    <property type="match status" value="1"/>
</dbReference>
<dbReference type="Pfam" id="PF12044">
    <property type="entry name" value="Metallopep"/>
    <property type="match status" value="1"/>
</dbReference>
<dbReference type="InterPro" id="IPR021917">
    <property type="entry name" value="Unchr_Zn-peptidase-like"/>
</dbReference>
<dbReference type="Proteomes" id="UP000078561">
    <property type="component" value="Unassembled WGS sequence"/>
</dbReference>
<evidence type="ECO:0000259" key="1">
    <source>
        <dbReference type="PROSITE" id="PS51752"/>
    </source>
</evidence>
<dbReference type="InterPro" id="IPR001229">
    <property type="entry name" value="Jacalin-like_lectin_dom"/>
</dbReference>
<evidence type="ECO:0000313" key="2">
    <source>
        <dbReference type="EMBL" id="SAL94981.1"/>
    </source>
</evidence>
<dbReference type="InterPro" id="IPR036404">
    <property type="entry name" value="Jacalin-like_lectin_dom_sf"/>
</dbReference>
<feature type="domain" description="Jacalin-type lectin" evidence="1">
    <location>
        <begin position="507"/>
        <end position="649"/>
    </location>
</feature>
<dbReference type="PROSITE" id="PS51752">
    <property type="entry name" value="JACALIN_LECTIN"/>
    <property type="match status" value="1"/>
</dbReference>
<dbReference type="InParanoid" id="A0A168KMF7"/>
<proteinExistence type="predicted"/>
<dbReference type="EMBL" id="LT550076">
    <property type="protein sequence ID" value="SAL94981.1"/>
    <property type="molecule type" value="Genomic_DNA"/>
</dbReference>
<dbReference type="FunCoup" id="A0A168KMF7">
    <property type="interactions" value="9"/>
</dbReference>
<evidence type="ECO:0000313" key="3">
    <source>
        <dbReference type="Proteomes" id="UP000078561"/>
    </source>
</evidence>